<proteinExistence type="predicted"/>
<dbReference type="HOGENOM" id="CLU_2022081_0_0_9"/>
<name>D6XUN3_BACIE</name>
<accession>D6XUN3</accession>
<evidence type="ECO:0000313" key="2">
    <source>
        <dbReference type="Proteomes" id="UP000000271"/>
    </source>
</evidence>
<evidence type="ECO:0000313" key="1">
    <source>
        <dbReference type="EMBL" id="ADH99519.1"/>
    </source>
</evidence>
<sequence length="122" mass="13904">MDHQKKQTSNHEKLIRDWFEANGGSTDFVVSASRKGIKGAVYFAGQGNKGYFIEVIHDRDLSVMDVWHPKPDETIVIKDGLLSLTIESSGIPTTVFRKQRGRVINWLKKQSGLKMIEEKKFL</sequence>
<dbReference type="RefSeq" id="WP_013172941.1">
    <property type="nucleotide sequence ID" value="NC_014219.1"/>
</dbReference>
<gene>
    <name evidence="1" type="ordered locus">Bsel_2015</name>
</gene>
<reference evidence="1" key="1">
    <citation type="submission" date="2009-10" db="EMBL/GenBank/DDBJ databases">
        <title>Complete sequence of Bacillus selenitireducens MLS10.</title>
        <authorList>
            <consortium name="US DOE Joint Genome Institute"/>
            <person name="Lucas S."/>
            <person name="Copeland A."/>
            <person name="Lapidus A."/>
            <person name="Glavina del Rio T."/>
            <person name="Dalin E."/>
            <person name="Tice H."/>
            <person name="Bruce D."/>
            <person name="Goodwin L."/>
            <person name="Pitluck S."/>
            <person name="Sims D."/>
            <person name="Brettin T."/>
            <person name="Detter J.C."/>
            <person name="Han C."/>
            <person name="Larimer F."/>
            <person name="Land M."/>
            <person name="Hauser L."/>
            <person name="Kyrpides N."/>
            <person name="Ovchinnikova G."/>
            <person name="Stolz J."/>
        </authorList>
    </citation>
    <scope>NUCLEOTIDE SEQUENCE [LARGE SCALE GENOMIC DNA]</scope>
    <source>
        <strain evidence="1">MLS10</strain>
    </source>
</reference>
<dbReference type="KEGG" id="bse:Bsel_2015"/>
<dbReference type="EMBL" id="CP001791">
    <property type="protein sequence ID" value="ADH99519.1"/>
    <property type="molecule type" value="Genomic_DNA"/>
</dbReference>
<dbReference type="AlphaFoldDB" id="D6XUN3"/>
<dbReference type="OrthoDB" id="2968910at2"/>
<organism evidence="1 2">
    <name type="scientific">Bacillus selenitireducens (strain ATCC 700615 / DSM 15326 / MLS10)</name>
    <dbReference type="NCBI Taxonomy" id="439292"/>
    <lineage>
        <taxon>Bacteria</taxon>
        <taxon>Bacillati</taxon>
        <taxon>Bacillota</taxon>
        <taxon>Bacilli</taxon>
        <taxon>Bacillales</taxon>
        <taxon>Bacillaceae</taxon>
        <taxon>Salisediminibacterium</taxon>
    </lineage>
</organism>
<dbReference type="STRING" id="439292.Bsel_2015"/>
<keyword evidence="2" id="KW-1185">Reference proteome</keyword>
<dbReference type="Proteomes" id="UP000000271">
    <property type="component" value="Chromosome"/>
</dbReference>
<protein>
    <submittedName>
        <fullName evidence="1">Uncharacterized protein</fullName>
    </submittedName>
</protein>